<proteinExistence type="predicted"/>
<sequence>MIETRLLTPAERARLAGAHRQAVDAAPRAAPSEIAERMADRMIDITALAGHCTDADLIEAGFTPHDLDRHAADARAMARTRWNRSAS</sequence>
<protein>
    <recommendedName>
        <fullName evidence="3">DUF1127 domain-containing protein</fullName>
    </recommendedName>
</protein>
<evidence type="ECO:0000313" key="2">
    <source>
        <dbReference type="Proteomes" id="UP001164020"/>
    </source>
</evidence>
<evidence type="ECO:0000313" key="1">
    <source>
        <dbReference type="EMBL" id="WAP67207.1"/>
    </source>
</evidence>
<dbReference type="RefSeq" id="WP_268879659.1">
    <property type="nucleotide sequence ID" value="NZ_CP114029.1"/>
</dbReference>
<dbReference type="Proteomes" id="UP001164020">
    <property type="component" value="Chromosome"/>
</dbReference>
<evidence type="ECO:0008006" key="3">
    <source>
        <dbReference type="Google" id="ProtNLM"/>
    </source>
</evidence>
<keyword evidence="2" id="KW-1185">Reference proteome</keyword>
<gene>
    <name evidence="1" type="ORF">OH818_16655</name>
</gene>
<name>A0ABY7BTY4_9HYPH</name>
<dbReference type="EMBL" id="CP114029">
    <property type="protein sequence ID" value="WAP67207.1"/>
    <property type="molecule type" value="Genomic_DNA"/>
</dbReference>
<accession>A0ABY7BTY4</accession>
<organism evidence="1 2">
    <name type="scientific">Jiella pelagia</name>
    <dbReference type="NCBI Taxonomy" id="2986949"/>
    <lineage>
        <taxon>Bacteria</taxon>
        <taxon>Pseudomonadati</taxon>
        <taxon>Pseudomonadota</taxon>
        <taxon>Alphaproteobacteria</taxon>
        <taxon>Hyphomicrobiales</taxon>
        <taxon>Aurantimonadaceae</taxon>
        <taxon>Jiella</taxon>
    </lineage>
</organism>
<reference evidence="1" key="1">
    <citation type="submission" date="2022-12" db="EMBL/GenBank/DDBJ databases">
        <title>Jiella pelagia sp. nov., isolated from phosphonate enriched culture of Northwest Pacific surface seawater.</title>
        <authorList>
            <person name="Shin D.Y."/>
            <person name="Hwang C.Y."/>
        </authorList>
    </citation>
    <scope>NUCLEOTIDE SEQUENCE</scope>
    <source>
        <strain evidence="1">HL-NP1</strain>
    </source>
</reference>